<evidence type="ECO:0000313" key="2">
    <source>
        <dbReference type="EMBL" id="NNJ32857.1"/>
    </source>
</evidence>
<evidence type="ECO:0000259" key="1">
    <source>
        <dbReference type="PROSITE" id="PS50995"/>
    </source>
</evidence>
<name>A0ABX1VYC6_9FIRM</name>
<reference evidence="2 3" key="1">
    <citation type="submission" date="2020-03" db="EMBL/GenBank/DDBJ databases">
        <title>Genome Sequence of industrial isolate, B5A.</title>
        <authorList>
            <person name="Sharma S."/>
            <person name="Patil P.B."/>
            <person name="Korpole S."/>
        </authorList>
    </citation>
    <scope>NUCLEOTIDE SEQUENCE [LARGE SCALE GENOMIC DNA]</scope>
    <source>
        <strain evidence="2 3">PI-S10-B5A</strain>
    </source>
</reference>
<evidence type="ECO:0000313" key="3">
    <source>
        <dbReference type="Proteomes" id="UP000539052"/>
    </source>
</evidence>
<dbReference type="InterPro" id="IPR036390">
    <property type="entry name" value="WH_DNA-bd_sf"/>
</dbReference>
<keyword evidence="3" id="KW-1185">Reference proteome</keyword>
<gene>
    <name evidence="2" type="ORF">G9470_24155</name>
</gene>
<dbReference type="Gene3D" id="1.10.10.10">
    <property type="entry name" value="Winged helix-like DNA-binding domain superfamily/Winged helix DNA-binding domain"/>
    <property type="match status" value="1"/>
</dbReference>
<protein>
    <submittedName>
        <fullName evidence="2">MarR family transcriptional regulator</fullName>
    </submittedName>
</protein>
<organism evidence="2 3">
    <name type="scientific">Lacrimispora defluvii</name>
    <dbReference type="NCBI Taxonomy" id="2719233"/>
    <lineage>
        <taxon>Bacteria</taxon>
        <taxon>Bacillati</taxon>
        <taxon>Bacillota</taxon>
        <taxon>Clostridia</taxon>
        <taxon>Lachnospirales</taxon>
        <taxon>Lachnospiraceae</taxon>
        <taxon>Lacrimispora</taxon>
    </lineage>
</organism>
<sequence length="153" mass="17691">MDAQEKKAYAFGMIFLLSNKMQNLGDKLDPQLTVKQWIFLTGVLRCESHTPTLSQVAARIGSSRQNVKKIALLLEKQGFVFMEKDVNDARAIRIHLTDTCLEHLESRNEMERRFLEELFDGFSAEDLTSLTSAMEELEKNVNKMERKYEEEEA</sequence>
<feature type="domain" description="HTH marR-type" evidence="1">
    <location>
        <begin position="1"/>
        <end position="139"/>
    </location>
</feature>
<dbReference type="PANTHER" id="PTHR33164">
    <property type="entry name" value="TRANSCRIPTIONAL REGULATOR, MARR FAMILY"/>
    <property type="match status" value="1"/>
</dbReference>
<dbReference type="InterPro" id="IPR000835">
    <property type="entry name" value="HTH_MarR-typ"/>
</dbReference>
<dbReference type="EMBL" id="JAAOXG010000071">
    <property type="protein sequence ID" value="NNJ32857.1"/>
    <property type="molecule type" value="Genomic_DNA"/>
</dbReference>
<dbReference type="Proteomes" id="UP000539052">
    <property type="component" value="Unassembled WGS sequence"/>
</dbReference>
<dbReference type="PROSITE" id="PS50995">
    <property type="entry name" value="HTH_MARR_2"/>
    <property type="match status" value="1"/>
</dbReference>
<dbReference type="PANTHER" id="PTHR33164:SF58">
    <property type="entry name" value="DNA-BINDING TRANSCRIPTIONAL REPRESSOR SCOC"/>
    <property type="match status" value="1"/>
</dbReference>
<dbReference type="InterPro" id="IPR039422">
    <property type="entry name" value="MarR/SlyA-like"/>
</dbReference>
<dbReference type="RefSeq" id="WP_170823902.1">
    <property type="nucleotide sequence ID" value="NZ_JAAOXG010000071.1"/>
</dbReference>
<proteinExistence type="predicted"/>
<dbReference type="SUPFAM" id="SSF46785">
    <property type="entry name" value="Winged helix' DNA-binding domain"/>
    <property type="match status" value="1"/>
</dbReference>
<dbReference type="SMART" id="SM00347">
    <property type="entry name" value="HTH_MARR"/>
    <property type="match status" value="1"/>
</dbReference>
<accession>A0ABX1VYC6</accession>
<dbReference type="InterPro" id="IPR036388">
    <property type="entry name" value="WH-like_DNA-bd_sf"/>
</dbReference>
<comment type="caution">
    <text evidence="2">The sequence shown here is derived from an EMBL/GenBank/DDBJ whole genome shotgun (WGS) entry which is preliminary data.</text>
</comment>